<proteinExistence type="predicted"/>
<evidence type="ECO:0000256" key="2">
    <source>
        <dbReference type="ARBA" id="ARBA00022963"/>
    </source>
</evidence>
<keyword evidence="3 4" id="KW-0443">Lipid metabolism</keyword>
<evidence type="ECO:0000313" key="7">
    <source>
        <dbReference type="Proteomes" id="UP000462435"/>
    </source>
</evidence>
<dbReference type="Pfam" id="PF01734">
    <property type="entry name" value="Patatin"/>
    <property type="match status" value="1"/>
</dbReference>
<feature type="short sequence motif" description="DGA/G" evidence="4">
    <location>
        <begin position="192"/>
        <end position="194"/>
    </location>
</feature>
<dbReference type="PROSITE" id="PS51635">
    <property type="entry name" value="PNPLA"/>
    <property type="match status" value="1"/>
</dbReference>
<dbReference type="AlphaFoldDB" id="A0A7V8FX30"/>
<dbReference type="SUPFAM" id="SSF52151">
    <property type="entry name" value="FabD/lysophospholipase-like"/>
    <property type="match status" value="1"/>
</dbReference>
<dbReference type="InterPro" id="IPR016035">
    <property type="entry name" value="Acyl_Trfase/lysoPLipase"/>
</dbReference>
<accession>A0A7V8FX30</accession>
<dbReference type="GO" id="GO:0016787">
    <property type="term" value="F:hydrolase activity"/>
    <property type="evidence" value="ECO:0007669"/>
    <property type="project" value="UniProtKB-UniRule"/>
</dbReference>
<protein>
    <recommendedName>
        <fullName evidence="5">PNPLA domain-containing protein</fullName>
    </recommendedName>
</protein>
<gene>
    <name evidence="6" type="ORF">GAK35_01979</name>
</gene>
<evidence type="ECO:0000256" key="4">
    <source>
        <dbReference type="PROSITE-ProRule" id="PRU01161"/>
    </source>
</evidence>
<dbReference type="Proteomes" id="UP000462435">
    <property type="component" value="Unassembled WGS sequence"/>
</dbReference>
<name>A0A7V8FX30_9BURK</name>
<dbReference type="InterPro" id="IPR002641">
    <property type="entry name" value="PNPLA_dom"/>
</dbReference>
<dbReference type="EMBL" id="WNDX01000051">
    <property type="protein sequence ID" value="KAF1043926.1"/>
    <property type="molecule type" value="Genomic_DNA"/>
</dbReference>
<keyword evidence="2 4" id="KW-0442">Lipid degradation</keyword>
<organism evidence="6 7">
    <name type="scientific">Herbaspirillum frisingense</name>
    <dbReference type="NCBI Taxonomy" id="92645"/>
    <lineage>
        <taxon>Bacteria</taxon>
        <taxon>Pseudomonadati</taxon>
        <taxon>Pseudomonadota</taxon>
        <taxon>Betaproteobacteria</taxon>
        <taxon>Burkholderiales</taxon>
        <taxon>Oxalobacteraceae</taxon>
        <taxon>Herbaspirillum</taxon>
    </lineage>
</organism>
<reference evidence="7" key="1">
    <citation type="journal article" date="2020" name="MBio">
        <title>Horizontal gene transfer to a defensive symbiont with a reduced genome amongst a multipartite beetle microbiome.</title>
        <authorList>
            <person name="Waterworth S.C."/>
            <person name="Florez L.V."/>
            <person name="Rees E.R."/>
            <person name="Hertweck C."/>
            <person name="Kaltenpoth M."/>
            <person name="Kwan J.C."/>
        </authorList>
    </citation>
    <scope>NUCLEOTIDE SEQUENCE [LARGE SCALE GENOMIC DNA]</scope>
</reference>
<evidence type="ECO:0000313" key="6">
    <source>
        <dbReference type="EMBL" id="KAF1043926.1"/>
    </source>
</evidence>
<evidence type="ECO:0000259" key="5">
    <source>
        <dbReference type="PROSITE" id="PS51635"/>
    </source>
</evidence>
<dbReference type="Gene3D" id="3.40.1090.10">
    <property type="entry name" value="Cytosolic phospholipase A2 catalytic domain"/>
    <property type="match status" value="2"/>
</dbReference>
<feature type="short sequence motif" description="GXGXXG" evidence="4">
    <location>
        <begin position="12"/>
        <end position="17"/>
    </location>
</feature>
<dbReference type="PANTHER" id="PTHR14226:SF78">
    <property type="entry name" value="SLR0060 PROTEIN"/>
    <property type="match status" value="1"/>
</dbReference>
<evidence type="ECO:0000256" key="3">
    <source>
        <dbReference type="ARBA" id="ARBA00023098"/>
    </source>
</evidence>
<sequence>MQNKIVSLALQGGGSHGAFTWGVLDRLLEDGRLGIEGISGASAGAMNAAVMAQGYAQDGREGARAALERFWISLSTREPFDFIQSDTAPITLPNPAPMPGMQALLAMTRFFSPAQLNPLDINPLRDILVEQVDFERLRAQREIKLFIAATQVSTGTLKIFRNADLSVDVLLASACLPSLHRPIEIDGEAYWDGGLTANPPIFPLLHSCSARDVMVVLLHPSRRTGTPSTSHDIGQRLSEISFSSAFFTELSALALAKREAENSTLAFGSLERRLRQLNIHMIDANELMEQLSNLSKLNTQASFIRSLHQQGRERASEWLEQNFVQVGQTSTFDLGRFLQ</sequence>
<feature type="domain" description="PNPLA" evidence="5">
    <location>
        <begin position="8"/>
        <end position="205"/>
    </location>
</feature>
<keyword evidence="1 4" id="KW-0378">Hydrolase</keyword>
<dbReference type="GO" id="GO:0016042">
    <property type="term" value="P:lipid catabolic process"/>
    <property type="evidence" value="ECO:0007669"/>
    <property type="project" value="UniProtKB-UniRule"/>
</dbReference>
<comment type="caution">
    <text evidence="6">The sequence shown here is derived from an EMBL/GenBank/DDBJ whole genome shotgun (WGS) entry which is preliminary data.</text>
</comment>
<feature type="short sequence motif" description="GXSXG" evidence="4">
    <location>
        <begin position="40"/>
        <end position="44"/>
    </location>
</feature>
<dbReference type="InterPro" id="IPR050301">
    <property type="entry name" value="NTE"/>
</dbReference>
<feature type="active site" description="Nucleophile" evidence="4">
    <location>
        <position position="42"/>
    </location>
</feature>
<dbReference type="PANTHER" id="PTHR14226">
    <property type="entry name" value="NEUROPATHY TARGET ESTERASE/SWISS CHEESE D.MELANOGASTER"/>
    <property type="match status" value="1"/>
</dbReference>
<feature type="active site" description="Proton acceptor" evidence="4">
    <location>
        <position position="192"/>
    </location>
</feature>
<evidence type="ECO:0000256" key="1">
    <source>
        <dbReference type="ARBA" id="ARBA00022801"/>
    </source>
</evidence>